<dbReference type="InterPro" id="IPR004841">
    <property type="entry name" value="AA-permease/SLC12A_dom"/>
</dbReference>
<reference evidence="9 11" key="2">
    <citation type="submission" date="2021-06" db="EMBL/GenBank/DDBJ databases">
        <title>FDA dAtabase for Regulatory Grade micrObial Sequences (FDA-ARGOS): Supporting development and validation of Infectious Disease Dx tests.</title>
        <authorList>
            <person name="Sproer C."/>
            <person name="Gronow S."/>
            <person name="Severitt S."/>
            <person name="Schroder I."/>
            <person name="Tallon L."/>
            <person name="Sadzewicz L."/>
            <person name="Zhao X."/>
            <person name="Boylan J."/>
            <person name="Ott S."/>
            <person name="Bowen H."/>
            <person name="Vavikolanu K."/>
            <person name="Mehta A."/>
            <person name="Aluvathingal J."/>
            <person name="Nadendla S."/>
            <person name="Lowell S."/>
            <person name="Myers T."/>
            <person name="Yan Y."/>
        </authorList>
    </citation>
    <scope>NUCLEOTIDE SEQUENCE [LARGE SCALE GENOMIC DNA]</scope>
    <source>
        <strain evidence="9 11">FDAARGOS 1424</strain>
    </source>
</reference>
<evidence type="ECO:0000256" key="3">
    <source>
        <dbReference type="ARBA" id="ARBA00022692"/>
    </source>
</evidence>
<feature type="transmembrane region" description="Helical" evidence="6">
    <location>
        <begin position="55"/>
        <end position="76"/>
    </location>
</feature>
<feature type="transmembrane region" description="Helical" evidence="6">
    <location>
        <begin position="437"/>
        <end position="456"/>
    </location>
</feature>
<keyword evidence="2" id="KW-0813">Transport</keyword>
<dbReference type="EMBL" id="CP077262">
    <property type="protein sequence ID" value="QXA46512.1"/>
    <property type="molecule type" value="Genomic_DNA"/>
</dbReference>
<dbReference type="GO" id="GO:0055085">
    <property type="term" value="P:transmembrane transport"/>
    <property type="evidence" value="ECO:0007669"/>
    <property type="project" value="InterPro"/>
</dbReference>
<feature type="transmembrane region" description="Helical" evidence="6">
    <location>
        <begin position="409"/>
        <end position="431"/>
    </location>
</feature>
<feature type="transmembrane region" description="Helical" evidence="6">
    <location>
        <begin position="239"/>
        <end position="266"/>
    </location>
</feature>
<evidence type="ECO:0000256" key="6">
    <source>
        <dbReference type="SAM" id="Phobius"/>
    </source>
</evidence>
<evidence type="ECO:0000313" key="11">
    <source>
        <dbReference type="Proteomes" id="UP000683579"/>
    </source>
</evidence>
<feature type="transmembrane region" description="Helical" evidence="6">
    <location>
        <begin position="25"/>
        <end position="43"/>
    </location>
</feature>
<dbReference type="PANTHER" id="PTHR43495">
    <property type="entry name" value="GABA PERMEASE"/>
    <property type="match status" value="1"/>
</dbReference>
<feature type="transmembrane region" description="Helical" evidence="6">
    <location>
        <begin position="88"/>
        <end position="108"/>
    </location>
</feature>
<feature type="transmembrane region" description="Helical" evidence="6">
    <location>
        <begin position="128"/>
        <end position="150"/>
    </location>
</feature>
<dbReference type="GO" id="GO:0005886">
    <property type="term" value="C:plasma membrane"/>
    <property type="evidence" value="ECO:0007669"/>
    <property type="project" value="UniProtKB-SubCell"/>
</dbReference>
<reference evidence="8 10" key="1">
    <citation type="submission" date="2018-08" db="EMBL/GenBank/DDBJ databases">
        <title>Complete genomic analysis of a Citrobacter pasteurii isolated from cockles (Cerastoderma edule) containing a new chromosomic qnrB allele.</title>
        <authorList>
            <person name="Rodrigues A."/>
            <person name="Baptista T."/>
            <person name="Quesada A."/>
            <person name="Campos M.J."/>
        </authorList>
    </citation>
    <scope>NUCLEOTIDE SEQUENCE [LARGE SCALE GENOMIC DNA]</scope>
    <source>
        <strain evidence="8 10">BA18</strain>
    </source>
</reference>
<feature type="transmembrane region" description="Helical" evidence="6">
    <location>
        <begin position="292"/>
        <end position="318"/>
    </location>
</feature>
<dbReference type="PANTHER" id="PTHR43495:SF5">
    <property type="entry name" value="GAMMA-AMINOBUTYRIC ACID PERMEASE"/>
    <property type="match status" value="1"/>
</dbReference>
<evidence type="ECO:0000256" key="5">
    <source>
        <dbReference type="ARBA" id="ARBA00023136"/>
    </source>
</evidence>
<dbReference type="Gene3D" id="1.20.1740.10">
    <property type="entry name" value="Amino acid/polyamine transporter I"/>
    <property type="match status" value="1"/>
</dbReference>
<name>A0A6N6K7P8_9ENTR</name>
<keyword evidence="11" id="KW-1185">Reference proteome</keyword>
<accession>A0A6N6K7P8</accession>
<evidence type="ECO:0000256" key="2">
    <source>
        <dbReference type="ARBA" id="ARBA00022448"/>
    </source>
</evidence>
<keyword evidence="5 6" id="KW-0472">Membrane</keyword>
<feature type="transmembrane region" description="Helical" evidence="6">
    <location>
        <begin position="365"/>
        <end position="388"/>
    </location>
</feature>
<proteinExistence type="predicted"/>
<evidence type="ECO:0000256" key="4">
    <source>
        <dbReference type="ARBA" id="ARBA00022989"/>
    </source>
</evidence>
<dbReference type="Proteomes" id="UP000683579">
    <property type="component" value="Chromosome"/>
</dbReference>
<evidence type="ECO:0000313" key="10">
    <source>
        <dbReference type="Proteomes" id="UP000468420"/>
    </source>
</evidence>
<evidence type="ECO:0000256" key="1">
    <source>
        <dbReference type="ARBA" id="ARBA00004429"/>
    </source>
</evidence>
<evidence type="ECO:0000259" key="7">
    <source>
        <dbReference type="Pfam" id="PF00324"/>
    </source>
</evidence>
<dbReference type="FunFam" id="1.20.1740.10:FF:000001">
    <property type="entry name" value="Amino acid permease"/>
    <property type="match status" value="1"/>
</dbReference>
<comment type="subcellular location">
    <subcellularLocation>
        <location evidence="1">Cell inner membrane</location>
        <topology evidence="1">Multi-pass membrane protein</topology>
    </subcellularLocation>
</comment>
<keyword evidence="3 6" id="KW-0812">Transmembrane</keyword>
<feature type="transmembrane region" description="Helical" evidence="6">
    <location>
        <begin position="205"/>
        <end position="227"/>
    </location>
</feature>
<evidence type="ECO:0000313" key="9">
    <source>
        <dbReference type="EMBL" id="QXA46512.1"/>
    </source>
</evidence>
<protein>
    <submittedName>
        <fullName evidence="8">Amino acid permease</fullName>
    </submittedName>
</protein>
<dbReference type="Proteomes" id="UP000468420">
    <property type="component" value="Unassembled WGS sequence"/>
</dbReference>
<dbReference type="AlphaFoldDB" id="A0A6N6K7P8"/>
<dbReference type="RefSeq" id="WP_075551357.1">
    <property type="nucleotide sequence ID" value="NZ_CDHL01000026.1"/>
</dbReference>
<dbReference type="Pfam" id="PF00324">
    <property type="entry name" value="AA_permease"/>
    <property type="match status" value="1"/>
</dbReference>
<dbReference type="EMBL" id="QRDC01000004">
    <property type="protein sequence ID" value="KAA1279285.1"/>
    <property type="molecule type" value="Genomic_DNA"/>
</dbReference>
<keyword evidence="4 6" id="KW-1133">Transmembrane helix</keyword>
<gene>
    <name evidence="8" type="ORF">DXF85_04960</name>
    <name evidence="9" type="ORF">I6L54_09110</name>
</gene>
<sequence>MSTLQAQSPAEPENGLRRNLKKRHLLMMSLGGTIGTGLFIGIAEPLNSVGPAGTLLAYLFAGAIMLATMMCLGELSCAFPHSGSFQHYALMFLPNPIWSYTIGWLYWLSWVFSLAADLTAAGFIAHQFFPVIPVHFFCLIILVVLMLINLCSAKSFGECEYWLSAIKVFAIVLFIAAGGVMIFSLSGDTSWHPTLKSAGLWFPHGWEQILVCMTIVIYSFQGVELVGNAAGETESPHIVLPRVILGIGLRIILFYGLAIAVLALVYPQGKIPDGTSPFVWVFSRVGMPGADLLMTLVIFSAAVSAANSAIYASSRMLWSMSGDRFAPRFFARTNASGVPVYAILITVILALVSMLTRYIPAQKFYILLIASTGQVGCLAWITIGWCQYRFRKAVNDGKYSPDLLRYRSPFFPWIARFVIVTNVAIMVGTWFSEKGGVIMLVELAFMVCILISWFVLKPALRTEEVGDSRLSVVKKYGTVSPSSDGKIK</sequence>
<feature type="transmembrane region" description="Helical" evidence="6">
    <location>
        <begin position="162"/>
        <end position="185"/>
    </location>
</feature>
<feature type="transmembrane region" description="Helical" evidence="6">
    <location>
        <begin position="338"/>
        <end position="359"/>
    </location>
</feature>
<organism evidence="8 10">
    <name type="scientific">Citrobacter pasteurii</name>
    <dbReference type="NCBI Taxonomy" id="1563222"/>
    <lineage>
        <taxon>Bacteria</taxon>
        <taxon>Pseudomonadati</taxon>
        <taxon>Pseudomonadota</taxon>
        <taxon>Gammaproteobacteria</taxon>
        <taxon>Enterobacterales</taxon>
        <taxon>Enterobacteriaceae</taxon>
        <taxon>Citrobacter</taxon>
    </lineage>
</organism>
<evidence type="ECO:0000313" key="8">
    <source>
        <dbReference type="EMBL" id="KAA1279285.1"/>
    </source>
</evidence>
<dbReference type="PIRSF" id="PIRSF006060">
    <property type="entry name" value="AA_transporter"/>
    <property type="match status" value="1"/>
</dbReference>
<feature type="domain" description="Amino acid permease/ SLC12A" evidence="7">
    <location>
        <begin position="24"/>
        <end position="432"/>
    </location>
</feature>